<keyword evidence="1" id="KW-1133">Transmembrane helix</keyword>
<proteinExistence type="predicted"/>
<keyword evidence="3" id="KW-1185">Reference proteome</keyword>
<sequence length="65" mass="6955">MEVEPPGLLRYLVGAVIMVVGVVLPLGYMMFATSGPLRRVLISPSRRSSSDLSFGLCGLILKGSF</sequence>
<dbReference type="PANTHER" id="PTHR37749">
    <property type="entry name" value="TRANSMEMBRANE PROTEIN"/>
    <property type="match status" value="1"/>
</dbReference>
<protein>
    <submittedName>
        <fullName evidence="2">Uncharacterized protein</fullName>
    </submittedName>
</protein>
<feature type="transmembrane region" description="Helical" evidence="1">
    <location>
        <begin position="12"/>
        <end position="31"/>
    </location>
</feature>
<evidence type="ECO:0000256" key="1">
    <source>
        <dbReference type="SAM" id="Phobius"/>
    </source>
</evidence>
<dbReference type="GO" id="GO:0005794">
    <property type="term" value="C:Golgi apparatus"/>
    <property type="evidence" value="ECO:0007669"/>
    <property type="project" value="TreeGrafter"/>
</dbReference>
<dbReference type="PANTHER" id="PTHR37749:SF1">
    <property type="entry name" value="TRANSMEMBRANE PROTEIN"/>
    <property type="match status" value="1"/>
</dbReference>
<dbReference type="EMBL" id="LR743594">
    <property type="protein sequence ID" value="CAA2623757.1"/>
    <property type="molecule type" value="Genomic_DNA"/>
</dbReference>
<evidence type="ECO:0000313" key="3">
    <source>
        <dbReference type="Proteomes" id="UP001189122"/>
    </source>
</evidence>
<dbReference type="AlphaFoldDB" id="A0A7I8IZH9"/>
<keyword evidence="1" id="KW-0472">Membrane</keyword>
<keyword evidence="1" id="KW-0812">Transmembrane</keyword>
<gene>
    <name evidence="2" type="ORF">SI7747_07009673</name>
</gene>
<name>A0A7I8IZH9_SPIIN</name>
<dbReference type="Proteomes" id="UP001189122">
    <property type="component" value="Unassembled WGS sequence"/>
</dbReference>
<organism evidence="2">
    <name type="scientific">Spirodela intermedia</name>
    <name type="common">Intermediate duckweed</name>
    <dbReference type="NCBI Taxonomy" id="51605"/>
    <lineage>
        <taxon>Eukaryota</taxon>
        <taxon>Viridiplantae</taxon>
        <taxon>Streptophyta</taxon>
        <taxon>Embryophyta</taxon>
        <taxon>Tracheophyta</taxon>
        <taxon>Spermatophyta</taxon>
        <taxon>Magnoliopsida</taxon>
        <taxon>Liliopsida</taxon>
        <taxon>Araceae</taxon>
        <taxon>Lemnoideae</taxon>
        <taxon>Spirodela</taxon>
    </lineage>
</organism>
<dbReference type="EMBL" id="CACRZD030000007">
    <property type="protein sequence ID" value="CAA6663288.1"/>
    <property type="molecule type" value="Genomic_DNA"/>
</dbReference>
<reference evidence="2 3" key="1">
    <citation type="submission" date="2019-12" db="EMBL/GenBank/DDBJ databases">
        <authorList>
            <person name="Scholz U."/>
            <person name="Mascher M."/>
            <person name="Fiebig A."/>
        </authorList>
    </citation>
    <scope>NUCLEOTIDE SEQUENCE</scope>
</reference>
<accession>A0A7I8IZH9</accession>
<evidence type="ECO:0000313" key="2">
    <source>
        <dbReference type="EMBL" id="CAA2623757.1"/>
    </source>
</evidence>